<proteinExistence type="inferred from homology"/>
<name>A0ABU9Y8N6_9SPHN</name>
<evidence type="ECO:0000256" key="1">
    <source>
        <dbReference type="ARBA" id="ARBA00009353"/>
    </source>
</evidence>
<dbReference type="InterPro" id="IPR013549">
    <property type="entry name" value="DUF1731"/>
</dbReference>
<dbReference type="SUPFAM" id="SSF51735">
    <property type="entry name" value="NAD(P)-binding Rossmann-fold domains"/>
    <property type="match status" value="1"/>
</dbReference>
<evidence type="ECO:0000259" key="4">
    <source>
        <dbReference type="Pfam" id="PF08338"/>
    </source>
</evidence>
<keyword evidence="2" id="KW-0472">Membrane</keyword>
<keyword evidence="2" id="KW-0812">Transmembrane</keyword>
<comment type="caution">
    <text evidence="5">The sequence shown here is derived from an EMBL/GenBank/DDBJ whole genome shotgun (WGS) entry which is preliminary data.</text>
</comment>
<dbReference type="Pfam" id="PF01370">
    <property type="entry name" value="Epimerase"/>
    <property type="match status" value="1"/>
</dbReference>
<protein>
    <submittedName>
        <fullName evidence="5">TIGR01777 family oxidoreductase</fullName>
    </submittedName>
</protein>
<dbReference type="Pfam" id="PF08338">
    <property type="entry name" value="DUF1731"/>
    <property type="match status" value="1"/>
</dbReference>
<evidence type="ECO:0000313" key="5">
    <source>
        <dbReference type="EMBL" id="MEN2792168.1"/>
    </source>
</evidence>
<keyword evidence="2" id="KW-1133">Transmembrane helix</keyword>
<dbReference type="PANTHER" id="PTHR11092">
    <property type="entry name" value="SUGAR NUCLEOTIDE EPIMERASE RELATED"/>
    <property type="match status" value="1"/>
</dbReference>
<dbReference type="PANTHER" id="PTHR11092:SF0">
    <property type="entry name" value="EPIMERASE FAMILY PROTEIN SDR39U1"/>
    <property type="match status" value="1"/>
</dbReference>
<dbReference type="EMBL" id="JBDIME010000024">
    <property type="protein sequence ID" value="MEN2792168.1"/>
    <property type="molecule type" value="Genomic_DNA"/>
</dbReference>
<dbReference type="InterPro" id="IPR010099">
    <property type="entry name" value="SDR39U1"/>
</dbReference>
<keyword evidence="6" id="KW-1185">Reference proteome</keyword>
<dbReference type="InterPro" id="IPR001509">
    <property type="entry name" value="Epimerase_deHydtase"/>
</dbReference>
<feature type="domain" description="NAD-dependent epimerase/dehydratase" evidence="3">
    <location>
        <begin position="185"/>
        <end position="397"/>
    </location>
</feature>
<accession>A0ABU9Y8N6</accession>
<organism evidence="5 6">
    <name type="scientific">Sphingomonas oligophenolica</name>
    <dbReference type="NCBI Taxonomy" id="301154"/>
    <lineage>
        <taxon>Bacteria</taxon>
        <taxon>Pseudomonadati</taxon>
        <taxon>Pseudomonadota</taxon>
        <taxon>Alphaproteobacteria</taxon>
        <taxon>Sphingomonadales</taxon>
        <taxon>Sphingomonadaceae</taxon>
        <taxon>Sphingomonas</taxon>
    </lineage>
</organism>
<evidence type="ECO:0000313" key="6">
    <source>
        <dbReference type="Proteomes" id="UP001419910"/>
    </source>
</evidence>
<dbReference type="NCBIfam" id="TIGR01777">
    <property type="entry name" value="yfcH"/>
    <property type="match status" value="1"/>
</dbReference>
<dbReference type="RefSeq" id="WP_343888109.1">
    <property type="nucleotide sequence ID" value="NZ_BAAAEH010000007.1"/>
</dbReference>
<feature type="transmembrane region" description="Helical" evidence="2">
    <location>
        <begin position="107"/>
        <end position="127"/>
    </location>
</feature>
<dbReference type="Proteomes" id="UP001419910">
    <property type="component" value="Unassembled WGS sequence"/>
</dbReference>
<reference evidence="5 6" key="1">
    <citation type="submission" date="2024-05" db="EMBL/GenBank/DDBJ databases">
        <authorList>
            <person name="Liu Q."/>
            <person name="Xin Y.-H."/>
        </authorList>
    </citation>
    <scope>NUCLEOTIDE SEQUENCE [LARGE SCALE GENOMIC DNA]</scope>
    <source>
        <strain evidence="5 6">CGMCC 1.10181</strain>
    </source>
</reference>
<sequence length="500" mass="53211">MNNAFVVALLLIQIAMGGFDTLYHHELTQRLPWKPGQATELRLHGARNLIYALIFLALGWTEPRGAAAMALIAALAVETGITLWDFVEEDRVRALPASERVTHTLLTLNYGALLALLMPALVSRTLLPTAILIEGHGLVSILLTAAAAGVLISGVRDLFAAVRNERLGDGPAAELASALPGRRAVLVTGGTGFVGTRLVAALVEAGHEVTVLTRDPRYALGLATPVRIVTDLAALPADFACDVAINLAGEPIAAGRWTAGRRWKIIESRLGVTQALGALFDRLDRRPAVLVSGSAIGFYGFEDAETLDENVAQGRGFAADVCAAWEAAAIRAAHPETRVVLLRTGLVLGSSGGMLGGLLPMFELGMGGPIGDGRQMMSWIHRDDLVRMIVAAVADPEIEGPFNAVAPNPVSNRAFARAIGRALRRPAILPLPAPALRFLLGDLADELMLGGQKALPVKAVFHGFRFRYPRIDDAIGAIVGRPANVPQVAQRPFREARLLH</sequence>
<evidence type="ECO:0000256" key="2">
    <source>
        <dbReference type="SAM" id="Phobius"/>
    </source>
</evidence>
<feature type="transmembrane region" description="Helical" evidence="2">
    <location>
        <begin position="139"/>
        <end position="159"/>
    </location>
</feature>
<feature type="transmembrane region" description="Helical" evidence="2">
    <location>
        <begin position="67"/>
        <end position="87"/>
    </location>
</feature>
<dbReference type="InterPro" id="IPR036291">
    <property type="entry name" value="NAD(P)-bd_dom_sf"/>
</dbReference>
<dbReference type="Gene3D" id="3.40.50.720">
    <property type="entry name" value="NAD(P)-binding Rossmann-like Domain"/>
    <property type="match status" value="1"/>
</dbReference>
<comment type="similarity">
    <text evidence="1">Belongs to the NAD(P)-dependent epimerase/dehydratase family. SDR39U1 subfamily.</text>
</comment>
<feature type="domain" description="DUF1731" evidence="4">
    <location>
        <begin position="431"/>
        <end position="477"/>
    </location>
</feature>
<evidence type="ECO:0000259" key="3">
    <source>
        <dbReference type="Pfam" id="PF01370"/>
    </source>
</evidence>
<gene>
    <name evidence="5" type="ORF">ABC974_21235</name>
</gene>